<evidence type="ECO:0000313" key="2">
    <source>
        <dbReference type="EMBL" id="RGS35200.1"/>
    </source>
</evidence>
<comment type="caution">
    <text evidence="2">The sequence shown here is derived from an EMBL/GenBank/DDBJ whole genome shotgun (WGS) entry which is preliminary data.</text>
</comment>
<dbReference type="Proteomes" id="UP000283341">
    <property type="component" value="Unassembled WGS sequence"/>
</dbReference>
<sequence length="315" mass="35795">MMPEMAAKLYISVSKNDIEMKEFILRFGRMVVIASSCFLLGITNASAQKVLRKSENMRPVWLVSKTPETTNETFHYQLVEAENESLEKARHDCLLALSRYIEQAWKISGEAETDIRMEQKNGAYKESSVYNFHYKIENEEINVTTTKYDEYWEYVYYPGGGRYHCYVLFGVADVPAPRFDRLSFTRKYGVRGMVRSLIVPGWGQMYKGSTAKGLCILGGEVLLAGGIIASESLRSSYVKKMHEQPKHQQTYNTKADNWENVRNVCIGAAAALYVYNLIDAIVMNGRKRAVVHKPVQFAMYPSAGECNGISFALNF</sequence>
<protein>
    <recommendedName>
        <fullName evidence="1">DUF5683 domain-containing protein</fullName>
    </recommendedName>
</protein>
<dbReference type="Pfam" id="PF18935">
    <property type="entry name" value="DUF5683"/>
    <property type="match status" value="1"/>
</dbReference>
<feature type="domain" description="DUF5683" evidence="1">
    <location>
        <begin position="192"/>
        <end position="284"/>
    </location>
</feature>
<gene>
    <name evidence="2" type="ORF">DWX97_17240</name>
</gene>
<dbReference type="AlphaFoldDB" id="A0A412IE60"/>
<accession>A0A412IE60</accession>
<evidence type="ECO:0000259" key="1">
    <source>
        <dbReference type="Pfam" id="PF18935"/>
    </source>
</evidence>
<organism evidence="2 3">
    <name type="scientific">Bacteroides cellulosilyticus</name>
    <dbReference type="NCBI Taxonomy" id="246787"/>
    <lineage>
        <taxon>Bacteria</taxon>
        <taxon>Pseudomonadati</taxon>
        <taxon>Bacteroidota</taxon>
        <taxon>Bacteroidia</taxon>
        <taxon>Bacteroidales</taxon>
        <taxon>Bacteroidaceae</taxon>
        <taxon>Bacteroides</taxon>
    </lineage>
</organism>
<proteinExistence type="predicted"/>
<dbReference type="EMBL" id="QRVJ01000016">
    <property type="protein sequence ID" value="RGS35200.1"/>
    <property type="molecule type" value="Genomic_DNA"/>
</dbReference>
<name>A0A412IE60_9BACE</name>
<evidence type="ECO:0000313" key="3">
    <source>
        <dbReference type="Proteomes" id="UP000283341"/>
    </source>
</evidence>
<reference evidence="2 3" key="1">
    <citation type="submission" date="2018-08" db="EMBL/GenBank/DDBJ databases">
        <title>A genome reference for cultivated species of the human gut microbiota.</title>
        <authorList>
            <person name="Zou Y."/>
            <person name="Xue W."/>
            <person name="Luo G."/>
        </authorList>
    </citation>
    <scope>NUCLEOTIDE SEQUENCE [LARGE SCALE GENOMIC DNA]</scope>
    <source>
        <strain evidence="2 3">AF22-3AC</strain>
    </source>
</reference>
<dbReference type="InterPro" id="IPR043738">
    <property type="entry name" value="DUF5683"/>
</dbReference>